<evidence type="ECO:0000313" key="11">
    <source>
        <dbReference type="EMBL" id="KAK6183379.1"/>
    </source>
</evidence>
<feature type="region of interest" description="Disordered" evidence="9">
    <location>
        <begin position="572"/>
        <end position="601"/>
    </location>
</feature>
<sequence length="937" mass="104581">MNTEDGYFVVHAKLVYLLPGGMDLTLNELQEMAAKQQQQIESQQQVLVAKEQRLKYLKQQEYKHQQLSTEHDRLRRLRDKVEAQEMKLKKLRALQGQVDQQNNKTAAANSELDSVKAMFNEKEKELTLAVAKVEQLTRQLEDLKHAKLHGINGETRNAAAAELEKLKKELLMRNQMYQQQNNKLAAKRELLQKKKDDTAKMDNRIHELQQRLKKRKSQLAANRNNSNQNKKPSSSNIAAVEPYIQHPTKDVTKDDLYSNTGFIKHDPKYKSLPQNSKFLSEKPKLEDIDIKMKDDGKEMNNNVQNKIDSRISEWNKKISNGTVPSSFPAPRLVSYRVPQQNPPSSQSQPNAQNVPRTSIVSNIANLTPKPFGSSSGVVNRVTGPVQQPVISITEEERQAGSGQSSPASSDSAQTSPNGTTANQSTKSSQPLPTRSRVSQSSTGTTVTRPGTRPPPPPVPIRTTTLKQDPGPAVKSKNVQPTAIRQDPPKQPNHDVVDSAKVIFDSPAPGPGQPQATSTPIGNNESSKTQPGSPNSGQKPTYRYAPKSVIANTYMSRLGGAAFEKYQKNMNLLYNPKDSSPEQEKNDPSTKTDGNTEEKTSFAQRIPVMPSSGPVKANHSHFGMISSPQHTNITSDKVSYKLNTPKHIRRRHSDSDNEEVTKMLIRVKEKNNSLDNSKAESSDNSNNSKNESQENNKSAKDTTNINKNKTDKSKVLKRVRSNLKGNNPNKSKNRVSFDPLALLLDASLEGELELVKRTASQVTDVSAPNDEGITALHNAICAGHYEIVKFLLEFGCDVNSPDSDGWTPLHCAASCNNLPMVKLLVEHGACIFATTISDQETAAEKCEEDEDGYDGCSDYLYSVQEKLGIMHNGEVWAVFDYEATNSDELNFKMWDKLIILRKGDEKEKEWWWARLNNKEGYVARNLLGLYPRVRPKTP</sequence>
<dbReference type="InterPro" id="IPR002110">
    <property type="entry name" value="Ankyrin_rpt"/>
</dbReference>
<dbReference type="SMART" id="SM00248">
    <property type="entry name" value="ANK"/>
    <property type="match status" value="2"/>
</dbReference>
<keyword evidence="2 8" id="KW-0728">SH3 domain</keyword>
<feature type="compositionally biased region" description="Basic and acidic residues" evidence="9">
    <location>
        <begin position="667"/>
        <end position="680"/>
    </location>
</feature>
<dbReference type="PANTHER" id="PTHR24131:SF10">
    <property type="entry name" value="ANKYRIN-REPEAT, SH3-DOMAIN, AND PROLINE-RICH-REGION CONTAINING PROTEIN, ISOFORM B"/>
    <property type="match status" value="1"/>
</dbReference>
<dbReference type="PANTHER" id="PTHR24131">
    <property type="entry name" value="APOPTOSIS-STIMULATING OF P53 PROTEIN"/>
    <property type="match status" value="1"/>
</dbReference>
<evidence type="ECO:0000256" key="8">
    <source>
        <dbReference type="PROSITE-ProRule" id="PRU00192"/>
    </source>
</evidence>
<evidence type="ECO:0000256" key="6">
    <source>
        <dbReference type="ARBA" id="ARBA00023242"/>
    </source>
</evidence>
<dbReference type="InterPro" id="IPR036770">
    <property type="entry name" value="Ankyrin_rpt-contain_sf"/>
</dbReference>
<feature type="compositionally biased region" description="Low complexity" evidence="9">
    <location>
        <begin position="399"/>
        <end position="416"/>
    </location>
</feature>
<dbReference type="PROSITE" id="PS50002">
    <property type="entry name" value="SH3"/>
    <property type="match status" value="1"/>
</dbReference>
<dbReference type="GO" id="GO:0002039">
    <property type="term" value="F:p53 binding"/>
    <property type="evidence" value="ECO:0007669"/>
    <property type="project" value="InterPro"/>
</dbReference>
<keyword evidence="12" id="KW-1185">Reference proteome</keyword>
<evidence type="ECO:0000259" key="10">
    <source>
        <dbReference type="PROSITE" id="PS50002"/>
    </source>
</evidence>
<feature type="compositionally biased region" description="Polar residues" evidence="9">
    <location>
        <begin position="513"/>
        <end position="538"/>
    </location>
</feature>
<dbReference type="Pfam" id="PF00018">
    <property type="entry name" value="SH3_1"/>
    <property type="match status" value="1"/>
</dbReference>
<keyword evidence="3" id="KW-0053">Apoptosis</keyword>
<accession>A0AAN8K2V8</accession>
<feature type="repeat" description="ANK" evidence="7">
    <location>
        <begin position="770"/>
        <end position="802"/>
    </location>
</feature>
<comment type="subcellular location">
    <subcellularLocation>
        <location evidence="1">Nucleus</location>
    </subcellularLocation>
</comment>
<evidence type="ECO:0000256" key="4">
    <source>
        <dbReference type="ARBA" id="ARBA00022737"/>
    </source>
</evidence>
<feature type="compositionally biased region" description="Basic and acidic residues" evidence="9">
    <location>
        <begin position="578"/>
        <end position="599"/>
    </location>
</feature>
<dbReference type="CDD" id="cd11807">
    <property type="entry name" value="SH3_ASPP"/>
    <property type="match status" value="1"/>
</dbReference>
<dbReference type="InterPro" id="IPR047163">
    <property type="entry name" value="ASPP1/2"/>
</dbReference>
<feature type="compositionally biased region" description="Low complexity" evidence="9">
    <location>
        <begin position="218"/>
        <end position="236"/>
    </location>
</feature>
<keyword evidence="5 7" id="KW-0040">ANK repeat</keyword>
<evidence type="ECO:0000256" key="3">
    <source>
        <dbReference type="ARBA" id="ARBA00022703"/>
    </source>
</evidence>
<dbReference type="PROSITE" id="PS50088">
    <property type="entry name" value="ANK_REPEAT"/>
    <property type="match status" value="2"/>
</dbReference>
<dbReference type="GO" id="GO:0042981">
    <property type="term" value="P:regulation of apoptotic process"/>
    <property type="evidence" value="ECO:0007669"/>
    <property type="project" value="InterPro"/>
</dbReference>
<evidence type="ECO:0000256" key="1">
    <source>
        <dbReference type="ARBA" id="ARBA00004123"/>
    </source>
</evidence>
<proteinExistence type="predicted"/>
<dbReference type="GO" id="GO:0006915">
    <property type="term" value="P:apoptotic process"/>
    <property type="evidence" value="ECO:0007669"/>
    <property type="project" value="UniProtKB-KW"/>
</dbReference>
<organism evidence="11 12">
    <name type="scientific">Patella caerulea</name>
    <name type="common">Rayed Mediterranean limpet</name>
    <dbReference type="NCBI Taxonomy" id="87958"/>
    <lineage>
        <taxon>Eukaryota</taxon>
        <taxon>Metazoa</taxon>
        <taxon>Spiralia</taxon>
        <taxon>Lophotrochozoa</taxon>
        <taxon>Mollusca</taxon>
        <taxon>Gastropoda</taxon>
        <taxon>Patellogastropoda</taxon>
        <taxon>Patelloidea</taxon>
        <taxon>Patellidae</taxon>
        <taxon>Patella</taxon>
    </lineage>
</organism>
<feature type="compositionally biased region" description="Low complexity" evidence="9">
    <location>
        <begin position="337"/>
        <end position="354"/>
    </location>
</feature>
<dbReference type="GO" id="GO:0005634">
    <property type="term" value="C:nucleus"/>
    <property type="evidence" value="ECO:0007669"/>
    <property type="project" value="UniProtKB-SubCell"/>
</dbReference>
<dbReference type="SUPFAM" id="SSF50044">
    <property type="entry name" value="SH3-domain"/>
    <property type="match status" value="1"/>
</dbReference>
<gene>
    <name evidence="11" type="ORF">SNE40_010872</name>
</gene>
<feature type="domain" description="SH3" evidence="10">
    <location>
        <begin position="869"/>
        <end position="931"/>
    </location>
</feature>
<evidence type="ECO:0000256" key="7">
    <source>
        <dbReference type="PROSITE-ProRule" id="PRU00023"/>
    </source>
</evidence>
<keyword evidence="4" id="KW-0677">Repeat</keyword>
<evidence type="ECO:0000256" key="2">
    <source>
        <dbReference type="ARBA" id="ARBA00022443"/>
    </source>
</evidence>
<dbReference type="AlphaFoldDB" id="A0AAN8K2V8"/>
<dbReference type="Gene3D" id="1.25.40.20">
    <property type="entry name" value="Ankyrin repeat-containing domain"/>
    <property type="match status" value="1"/>
</dbReference>
<dbReference type="PROSITE" id="PS50297">
    <property type="entry name" value="ANK_REP_REGION"/>
    <property type="match status" value="2"/>
</dbReference>
<feature type="region of interest" description="Disordered" evidence="9">
    <location>
        <begin position="667"/>
        <end position="733"/>
    </location>
</feature>
<dbReference type="InterPro" id="IPR001452">
    <property type="entry name" value="SH3_domain"/>
</dbReference>
<dbReference type="SMART" id="SM00326">
    <property type="entry name" value="SH3"/>
    <property type="match status" value="1"/>
</dbReference>
<dbReference type="InterPro" id="IPR036028">
    <property type="entry name" value="SH3-like_dom_sf"/>
</dbReference>
<evidence type="ECO:0000256" key="5">
    <source>
        <dbReference type="ARBA" id="ARBA00023043"/>
    </source>
</evidence>
<evidence type="ECO:0000256" key="9">
    <source>
        <dbReference type="SAM" id="MobiDB-lite"/>
    </source>
</evidence>
<feature type="compositionally biased region" description="Polar residues" evidence="9">
    <location>
        <begin position="417"/>
        <end position="441"/>
    </location>
</feature>
<protein>
    <recommendedName>
        <fullName evidence="10">SH3 domain-containing protein</fullName>
    </recommendedName>
</protein>
<feature type="region of interest" description="Disordered" evidence="9">
    <location>
        <begin position="210"/>
        <end position="254"/>
    </location>
</feature>
<dbReference type="EMBL" id="JAZGQO010000007">
    <property type="protein sequence ID" value="KAK6183379.1"/>
    <property type="molecule type" value="Genomic_DNA"/>
</dbReference>
<feature type="repeat" description="ANK" evidence="7">
    <location>
        <begin position="803"/>
        <end position="835"/>
    </location>
</feature>
<evidence type="ECO:0000313" key="12">
    <source>
        <dbReference type="Proteomes" id="UP001347796"/>
    </source>
</evidence>
<dbReference type="SUPFAM" id="SSF48403">
    <property type="entry name" value="Ankyrin repeat"/>
    <property type="match status" value="1"/>
</dbReference>
<dbReference type="FunFam" id="1.25.40.20:FF:000008">
    <property type="entry name" value="Apoptosis-stimulating of p53 protein 2 isoform 1"/>
    <property type="match status" value="1"/>
</dbReference>
<comment type="caution">
    <text evidence="11">The sequence shown here is derived from an EMBL/GenBank/DDBJ whole genome shotgun (WGS) entry which is preliminary data.</text>
</comment>
<reference evidence="11 12" key="1">
    <citation type="submission" date="2024-01" db="EMBL/GenBank/DDBJ databases">
        <title>The genome of the rayed Mediterranean limpet Patella caerulea (Linnaeus, 1758).</title>
        <authorList>
            <person name="Anh-Thu Weber A."/>
            <person name="Halstead-Nussloch G."/>
        </authorList>
    </citation>
    <scope>NUCLEOTIDE SEQUENCE [LARGE SCALE GENOMIC DNA]</scope>
    <source>
        <strain evidence="11">AATW-2023a</strain>
        <tissue evidence="11">Whole specimen</tissue>
    </source>
</reference>
<dbReference type="Pfam" id="PF12796">
    <property type="entry name" value="Ank_2"/>
    <property type="match status" value="1"/>
</dbReference>
<keyword evidence="6" id="KW-0539">Nucleus</keyword>
<feature type="region of interest" description="Disordered" evidence="9">
    <location>
        <begin position="335"/>
        <end position="354"/>
    </location>
</feature>
<feature type="region of interest" description="Disordered" evidence="9">
    <location>
        <begin position="394"/>
        <end position="541"/>
    </location>
</feature>
<feature type="compositionally biased region" description="Basic and acidic residues" evidence="9">
    <location>
        <begin position="690"/>
        <end position="699"/>
    </location>
</feature>
<dbReference type="Proteomes" id="UP001347796">
    <property type="component" value="Unassembled WGS sequence"/>
</dbReference>
<name>A0AAN8K2V8_PATCE</name>